<gene>
    <name evidence="1" type="ORF">ACFQ4P_04570</name>
</gene>
<keyword evidence="2" id="KW-1185">Reference proteome</keyword>
<reference evidence="2" key="1">
    <citation type="journal article" date="2019" name="Int. J. Syst. Evol. Microbiol.">
        <title>The Global Catalogue of Microorganisms (GCM) 10K type strain sequencing project: providing services to taxonomists for standard genome sequencing and annotation.</title>
        <authorList>
            <consortium name="The Broad Institute Genomics Platform"/>
            <consortium name="The Broad Institute Genome Sequencing Center for Infectious Disease"/>
            <person name="Wu L."/>
            <person name="Ma J."/>
        </authorList>
    </citation>
    <scope>NUCLEOTIDE SEQUENCE [LARGE SCALE GENOMIC DNA]</scope>
    <source>
        <strain evidence="2">CCM 8980</strain>
    </source>
</reference>
<sequence>MNKNQLKMMHYGTTIDKVMKDTEAQQEVLSPLFEALRSAIDAGTEQAFDAETYTETKTAFTAGTAVYASLSDKLAALAAPARLMGNHVLLKNTYADFVAGCQAMTASLGDAPADLDVAAFNSAEAAQDEATDKLMKYLQRISALV</sequence>
<organism evidence="1 2">
    <name type="scientific">Lacticaseibacillus mingshuiensis</name>
    <dbReference type="NCBI Taxonomy" id="2799574"/>
    <lineage>
        <taxon>Bacteria</taxon>
        <taxon>Bacillati</taxon>
        <taxon>Bacillota</taxon>
        <taxon>Bacilli</taxon>
        <taxon>Lactobacillales</taxon>
        <taxon>Lactobacillaceae</taxon>
        <taxon>Lacticaseibacillus</taxon>
    </lineage>
</organism>
<accession>A0ABW4CHZ8</accession>
<proteinExistence type="predicted"/>
<protein>
    <submittedName>
        <fullName evidence="1">Uncharacterized protein</fullName>
    </submittedName>
</protein>
<evidence type="ECO:0000313" key="2">
    <source>
        <dbReference type="Proteomes" id="UP001597196"/>
    </source>
</evidence>
<dbReference type="Proteomes" id="UP001597196">
    <property type="component" value="Unassembled WGS sequence"/>
</dbReference>
<dbReference type="EMBL" id="JBHTOC010000005">
    <property type="protein sequence ID" value="MFD1429521.1"/>
    <property type="molecule type" value="Genomic_DNA"/>
</dbReference>
<comment type="caution">
    <text evidence="1">The sequence shown here is derived from an EMBL/GenBank/DDBJ whole genome shotgun (WGS) entry which is preliminary data.</text>
</comment>
<evidence type="ECO:0000313" key="1">
    <source>
        <dbReference type="EMBL" id="MFD1429521.1"/>
    </source>
</evidence>
<name>A0ABW4CHZ8_9LACO</name>
<dbReference type="RefSeq" id="WP_203628360.1">
    <property type="nucleotide sequence ID" value="NZ_BOLQ01000024.1"/>
</dbReference>